<sequence>MSATEPWHRALADLAARSHRLLPDSLPGGVNAALRELGVTVTIYLVDVEQDRLRPLPEPGRSTADPLPIDTSLPGRAYTEVRVRAGQDGRLWVPVVDGTDRLGLLEVSLPVNLDPDDHAVRHGCRLIAGMVGHLVVAKSTYGDPLHRVRRSGPMAVSAELLWQLLPPLTLATDRVAVSAILEPCYEVGGDAFDYALDGATLALAILDGVGHGLPAVLTTSVALAALRAARRIGADLPELAAAIDAGLRSQWTDGRFVTGVLAGFDTVGGRLRYVNAGHPAPVLLRRGRAVRALTGGRRLPLGLTAGGASVAEIRLEPGDRLLLYTDGVTEARNAAGEMFGLRRLADLAERHIGSGRPTPETLRRLSRAVADHRAAASRDDATLVLVEWSDQAAARPEP</sequence>
<protein>
    <submittedName>
        <fullName evidence="3">Stage II sporulation protein E (SpoIIE)</fullName>
    </submittedName>
</protein>
<dbReference type="PANTHER" id="PTHR43156">
    <property type="entry name" value="STAGE II SPORULATION PROTEIN E-RELATED"/>
    <property type="match status" value="1"/>
</dbReference>
<gene>
    <name evidence="3" type="ORF">GA0070624_2162</name>
</gene>
<dbReference type="Pfam" id="PF07228">
    <property type="entry name" value="SpoIIE"/>
    <property type="match status" value="1"/>
</dbReference>
<evidence type="ECO:0000256" key="1">
    <source>
        <dbReference type="ARBA" id="ARBA00022801"/>
    </source>
</evidence>
<accession>A0A1C6RV32</accession>
<feature type="domain" description="PPM-type phosphatase" evidence="2">
    <location>
        <begin position="172"/>
        <end position="388"/>
    </location>
</feature>
<reference evidence="4" key="1">
    <citation type="submission" date="2016-06" db="EMBL/GenBank/DDBJ databases">
        <authorList>
            <person name="Varghese N."/>
            <person name="Submissions Spin"/>
        </authorList>
    </citation>
    <scope>NUCLEOTIDE SEQUENCE [LARGE SCALE GENOMIC DNA]</scope>
    <source>
        <strain evidence="4">DSM 45431</strain>
    </source>
</reference>
<dbReference type="Gene3D" id="3.60.40.10">
    <property type="entry name" value="PPM-type phosphatase domain"/>
    <property type="match status" value="1"/>
</dbReference>
<dbReference type="Proteomes" id="UP000199413">
    <property type="component" value="Unassembled WGS sequence"/>
</dbReference>
<dbReference type="InterPro" id="IPR001932">
    <property type="entry name" value="PPM-type_phosphatase-like_dom"/>
</dbReference>
<organism evidence="3 4">
    <name type="scientific">Micromonospora rhizosphaerae</name>
    <dbReference type="NCBI Taxonomy" id="568872"/>
    <lineage>
        <taxon>Bacteria</taxon>
        <taxon>Bacillati</taxon>
        <taxon>Actinomycetota</taxon>
        <taxon>Actinomycetes</taxon>
        <taxon>Micromonosporales</taxon>
        <taxon>Micromonosporaceae</taxon>
        <taxon>Micromonospora</taxon>
    </lineage>
</organism>
<evidence type="ECO:0000313" key="3">
    <source>
        <dbReference type="EMBL" id="SCL20919.1"/>
    </source>
</evidence>
<dbReference type="OrthoDB" id="3280057at2"/>
<name>A0A1C6RV32_9ACTN</name>
<dbReference type="InterPro" id="IPR036457">
    <property type="entry name" value="PPM-type-like_dom_sf"/>
</dbReference>
<keyword evidence="1" id="KW-0378">Hydrolase</keyword>
<dbReference type="RefSeq" id="WP_091339683.1">
    <property type="nucleotide sequence ID" value="NZ_FMHV01000002.1"/>
</dbReference>
<dbReference type="InterPro" id="IPR052016">
    <property type="entry name" value="Bact_Sigma-Reg"/>
</dbReference>
<dbReference type="AlphaFoldDB" id="A0A1C6RV32"/>
<evidence type="ECO:0000259" key="2">
    <source>
        <dbReference type="SMART" id="SM00331"/>
    </source>
</evidence>
<dbReference type="PANTHER" id="PTHR43156:SF2">
    <property type="entry name" value="STAGE II SPORULATION PROTEIN E"/>
    <property type="match status" value="1"/>
</dbReference>
<dbReference type="SMART" id="SM00331">
    <property type="entry name" value="PP2C_SIG"/>
    <property type="match status" value="1"/>
</dbReference>
<dbReference type="GO" id="GO:0016791">
    <property type="term" value="F:phosphatase activity"/>
    <property type="evidence" value="ECO:0007669"/>
    <property type="project" value="TreeGrafter"/>
</dbReference>
<evidence type="ECO:0000313" key="4">
    <source>
        <dbReference type="Proteomes" id="UP000199413"/>
    </source>
</evidence>
<dbReference type="STRING" id="568872.GA0070624_2162"/>
<dbReference type="SUPFAM" id="SSF81606">
    <property type="entry name" value="PP2C-like"/>
    <property type="match status" value="1"/>
</dbReference>
<dbReference type="EMBL" id="FMHV01000002">
    <property type="protein sequence ID" value="SCL20919.1"/>
    <property type="molecule type" value="Genomic_DNA"/>
</dbReference>
<proteinExistence type="predicted"/>
<keyword evidence="4" id="KW-1185">Reference proteome</keyword>